<keyword evidence="2" id="KW-1185">Reference proteome</keyword>
<dbReference type="EMBL" id="CP133613">
    <property type="protein sequence ID" value="WMV17275.1"/>
    <property type="molecule type" value="Genomic_DNA"/>
</dbReference>
<protein>
    <submittedName>
        <fullName evidence="1">Uncharacterized protein</fullName>
    </submittedName>
</protein>
<proteinExistence type="predicted"/>
<sequence>MPASQEAQNLLHACGSHSRHTRRWNLPCSKRYAVNLWGAVKCESGVEGKITVGNYKVGRESTGPQLQCSC</sequence>
<name>A0AAF0TL77_SOLVR</name>
<gene>
    <name evidence="1" type="ORF">MTR67_010660</name>
</gene>
<dbReference type="AlphaFoldDB" id="A0AAF0TL77"/>
<organism evidence="1 2">
    <name type="scientific">Solanum verrucosum</name>
    <dbReference type="NCBI Taxonomy" id="315347"/>
    <lineage>
        <taxon>Eukaryota</taxon>
        <taxon>Viridiplantae</taxon>
        <taxon>Streptophyta</taxon>
        <taxon>Embryophyta</taxon>
        <taxon>Tracheophyta</taxon>
        <taxon>Spermatophyta</taxon>
        <taxon>Magnoliopsida</taxon>
        <taxon>eudicotyledons</taxon>
        <taxon>Gunneridae</taxon>
        <taxon>Pentapetalae</taxon>
        <taxon>asterids</taxon>
        <taxon>lamiids</taxon>
        <taxon>Solanales</taxon>
        <taxon>Solanaceae</taxon>
        <taxon>Solanoideae</taxon>
        <taxon>Solaneae</taxon>
        <taxon>Solanum</taxon>
    </lineage>
</organism>
<reference evidence="1" key="1">
    <citation type="submission" date="2023-08" db="EMBL/GenBank/DDBJ databases">
        <title>A de novo genome assembly of Solanum verrucosum Schlechtendal, a Mexican diploid species geographically isolated from the other diploid A-genome species in potato relatives.</title>
        <authorList>
            <person name="Hosaka K."/>
        </authorList>
    </citation>
    <scope>NUCLEOTIDE SEQUENCE</scope>
    <source>
        <tissue evidence="1">Young leaves</tissue>
    </source>
</reference>
<accession>A0AAF0TL77</accession>
<dbReference type="Proteomes" id="UP001234989">
    <property type="component" value="Chromosome 2"/>
</dbReference>
<evidence type="ECO:0000313" key="1">
    <source>
        <dbReference type="EMBL" id="WMV17275.1"/>
    </source>
</evidence>
<evidence type="ECO:0000313" key="2">
    <source>
        <dbReference type="Proteomes" id="UP001234989"/>
    </source>
</evidence>